<evidence type="ECO:0000256" key="2">
    <source>
        <dbReference type="ARBA" id="ARBA00022736"/>
    </source>
</evidence>
<dbReference type="SUPFAM" id="SSF89623">
    <property type="entry name" value="Ribose/Galactose isomerase RpiB/AlsB"/>
    <property type="match status" value="1"/>
</dbReference>
<dbReference type="OrthoDB" id="1778624at2"/>
<dbReference type="InterPro" id="IPR036569">
    <property type="entry name" value="RpiB_LacA_LacB_sf"/>
</dbReference>
<dbReference type="RefSeq" id="WP_126781169.1">
    <property type="nucleotide sequence ID" value="NZ_NGJU01000017.1"/>
</dbReference>
<dbReference type="InterPro" id="IPR004785">
    <property type="entry name" value="RpiB"/>
</dbReference>
<reference evidence="4 5" key="1">
    <citation type="submission" date="2017-05" db="EMBL/GenBank/DDBJ databases">
        <title>Vagococcus spp. assemblies.</title>
        <authorList>
            <person name="Gulvik C.A."/>
        </authorList>
    </citation>
    <scope>NUCLEOTIDE SEQUENCE [LARGE SCALE GENOMIC DNA]</scope>
    <source>
        <strain evidence="4 5">NCFB 2777</strain>
    </source>
</reference>
<name>A0A429ZJY1_9ENTE</name>
<dbReference type="NCBIfam" id="TIGR01120">
    <property type="entry name" value="rpiB"/>
    <property type="match status" value="1"/>
</dbReference>
<dbReference type="Proteomes" id="UP000287239">
    <property type="component" value="Unassembled WGS sequence"/>
</dbReference>
<dbReference type="PIRSF" id="PIRSF005384">
    <property type="entry name" value="RpiB_LacA_B"/>
    <property type="match status" value="1"/>
</dbReference>
<dbReference type="GO" id="GO:0005988">
    <property type="term" value="P:lactose metabolic process"/>
    <property type="evidence" value="ECO:0007669"/>
    <property type="project" value="UniProtKB-KW"/>
</dbReference>
<dbReference type="GeneID" id="98568937"/>
<dbReference type="PANTHER" id="PTHR43732">
    <property type="entry name" value="RIBOSE 5-PHOSPHATE ISOMERASE-RELATED"/>
    <property type="match status" value="1"/>
</dbReference>
<evidence type="ECO:0000256" key="3">
    <source>
        <dbReference type="ARBA" id="ARBA00023235"/>
    </source>
</evidence>
<keyword evidence="3 4" id="KW-0413">Isomerase</keyword>
<protein>
    <submittedName>
        <fullName evidence="4">Ribose 5-phosphate isomerase B</fullName>
    </submittedName>
</protein>
<dbReference type="NCBIfam" id="TIGR00689">
    <property type="entry name" value="rpiB_lacA_lacB"/>
    <property type="match status" value="1"/>
</dbReference>
<sequence length="150" mass="16188">MKIGIGADHHGYLLKETLRQALEQAGHEVVDYGCHSEKAVDYPAVAFTVSQSILGEEVERGILICGTGIGMAIAANKIPGIRAAQVTDPYSAERAQLSNDAQIITLGSKITGDEVAKKLVAEYLSHRFKASPSLRKISQITAKETELRQN</sequence>
<dbReference type="Gene3D" id="3.40.1400.10">
    <property type="entry name" value="Sugar-phosphate isomerase, RpiB/LacA/LacB"/>
    <property type="match status" value="1"/>
</dbReference>
<organism evidence="4 5">
    <name type="scientific">Vagococcus salmoninarum</name>
    <dbReference type="NCBI Taxonomy" id="2739"/>
    <lineage>
        <taxon>Bacteria</taxon>
        <taxon>Bacillati</taxon>
        <taxon>Bacillota</taxon>
        <taxon>Bacilli</taxon>
        <taxon>Lactobacillales</taxon>
        <taxon>Enterococcaceae</taxon>
        <taxon>Vagococcus</taxon>
    </lineage>
</organism>
<dbReference type="NCBIfam" id="NF004051">
    <property type="entry name" value="PRK05571.1"/>
    <property type="match status" value="1"/>
</dbReference>
<dbReference type="Pfam" id="PF02502">
    <property type="entry name" value="LacAB_rpiB"/>
    <property type="match status" value="1"/>
</dbReference>
<dbReference type="InterPro" id="IPR051812">
    <property type="entry name" value="SPI_LacAB/RpiB"/>
</dbReference>
<evidence type="ECO:0000256" key="1">
    <source>
        <dbReference type="ARBA" id="ARBA00008754"/>
    </source>
</evidence>
<dbReference type="EMBL" id="NGJU01000017">
    <property type="protein sequence ID" value="RST94008.1"/>
    <property type="molecule type" value="Genomic_DNA"/>
</dbReference>
<evidence type="ECO:0000313" key="5">
    <source>
        <dbReference type="Proteomes" id="UP000287239"/>
    </source>
</evidence>
<gene>
    <name evidence="4" type="ORF">CBF35_11175</name>
</gene>
<dbReference type="AlphaFoldDB" id="A0A429ZJY1"/>
<dbReference type="InterPro" id="IPR003500">
    <property type="entry name" value="RpiB_LacA_LacB"/>
</dbReference>
<proteinExistence type="inferred from homology"/>
<dbReference type="PANTHER" id="PTHR43732:SF1">
    <property type="entry name" value="RIBOSE 5-PHOSPHATE ISOMERASE"/>
    <property type="match status" value="1"/>
</dbReference>
<comment type="similarity">
    <text evidence="1">Belongs to the LacAB/RpiB family.</text>
</comment>
<accession>A0A429ZJY1</accession>
<keyword evidence="2" id="KW-0423">Lactose metabolism</keyword>
<evidence type="ECO:0000313" key="4">
    <source>
        <dbReference type="EMBL" id="RST94008.1"/>
    </source>
</evidence>
<keyword evidence="5" id="KW-1185">Reference proteome</keyword>
<comment type="caution">
    <text evidence="4">The sequence shown here is derived from an EMBL/GenBank/DDBJ whole genome shotgun (WGS) entry which is preliminary data.</text>
</comment>
<dbReference type="GO" id="GO:0016861">
    <property type="term" value="F:intramolecular oxidoreductase activity, interconverting aldoses and ketoses"/>
    <property type="evidence" value="ECO:0007669"/>
    <property type="project" value="UniProtKB-ARBA"/>
</dbReference>